<evidence type="ECO:0000313" key="4">
    <source>
        <dbReference type="Proteomes" id="UP000094844"/>
    </source>
</evidence>
<gene>
    <name evidence="3" type="ORF">BN1044_03145</name>
</gene>
<protein>
    <submittedName>
        <fullName evidence="3">TRAP-type C4-dicarboxylate transport system, substrate-binding protein</fullName>
    </submittedName>
</protein>
<dbReference type="OrthoDB" id="9769667at2"/>
<keyword evidence="1 2" id="KW-0732">Signal</keyword>
<dbReference type="EMBL" id="FMIQ01000059">
    <property type="protein sequence ID" value="SCM53650.1"/>
    <property type="molecule type" value="Genomic_DNA"/>
</dbReference>
<dbReference type="GO" id="GO:0055085">
    <property type="term" value="P:transmembrane transport"/>
    <property type="evidence" value="ECO:0007669"/>
    <property type="project" value="InterPro"/>
</dbReference>
<evidence type="ECO:0000313" key="3">
    <source>
        <dbReference type="EMBL" id="SCM53650.1"/>
    </source>
</evidence>
<sequence length="345" mass="38303">MELAKKLLAVVLAGALLPSTAFAVKTLKYSDHEALGGTRTEFINDVFFSAIEKESHGRLKIEPHWGGELAAGYGALALVGQGKRADMAIVVPEYTAKQLPLHQIFKSFPVGPSADRQVSFFRHIYAEVPAFPAELEQKNVVNLYFATGYPVAFFSTHPLTSLTEVKGETWRSASFWHQAFLTHAGAKAVTMPWGDETRNALRSGALDGIMVNVDSGYEIDAHITAPNILIAKNLWLGHIYLLVINKDTWNELEKQDQDAIQRAAEIAYKKQGSVMNKAFDTQIAEMRKTGANVSILQAKELQQWKTLSRYQDVQESWVKEQEKSGVQNAGATLQKVTQMVNQALR</sequence>
<organism evidence="3 4">
    <name type="scientific">Hafnia alvei</name>
    <dbReference type="NCBI Taxonomy" id="569"/>
    <lineage>
        <taxon>Bacteria</taxon>
        <taxon>Pseudomonadati</taxon>
        <taxon>Pseudomonadota</taxon>
        <taxon>Gammaproteobacteria</taxon>
        <taxon>Enterobacterales</taxon>
        <taxon>Hafniaceae</taxon>
        <taxon>Hafnia</taxon>
    </lineage>
</organism>
<dbReference type="InterPro" id="IPR018389">
    <property type="entry name" value="DctP_fam"/>
</dbReference>
<dbReference type="PANTHER" id="PTHR33376">
    <property type="match status" value="1"/>
</dbReference>
<name>A0A1C6Z3B8_HAFAL</name>
<dbReference type="Pfam" id="PF03480">
    <property type="entry name" value="DctP"/>
    <property type="match status" value="1"/>
</dbReference>
<dbReference type="Gene3D" id="3.40.190.170">
    <property type="entry name" value="Bacterial extracellular solute-binding protein, family 7"/>
    <property type="match status" value="1"/>
</dbReference>
<dbReference type="PANTHER" id="PTHR33376:SF15">
    <property type="entry name" value="BLL6794 PROTEIN"/>
    <property type="match status" value="1"/>
</dbReference>
<feature type="chain" id="PRO_5008751885" evidence="2">
    <location>
        <begin position="24"/>
        <end position="345"/>
    </location>
</feature>
<dbReference type="AlphaFoldDB" id="A0A1C6Z3B8"/>
<dbReference type="Proteomes" id="UP000094844">
    <property type="component" value="Unassembled WGS sequence"/>
</dbReference>
<accession>A0A1C6Z3B8</accession>
<dbReference type="InterPro" id="IPR038404">
    <property type="entry name" value="TRAP_DctP_sf"/>
</dbReference>
<reference evidence="3 4" key="1">
    <citation type="submission" date="2016-09" db="EMBL/GenBank/DDBJ databases">
        <authorList>
            <person name="Capua I."/>
            <person name="De Benedictis P."/>
            <person name="Joannis T."/>
            <person name="Lombin L.H."/>
            <person name="Cattoli G."/>
        </authorList>
    </citation>
    <scope>NUCLEOTIDE SEQUENCE [LARGE SCALE GENOMIC DNA]</scope>
    <source>
        <strain evidence="3 4">GB001</strain>
    </source>
</reference>
<dbReference type="NCBIfam" id="NF037995">
    <property type="entry name" value="TRAP_S1"/>
    <property type="match status" value="1"/>
</dbReference>
<evidence type="ECO:0000256" key="2">
    <source>
        <dbReference type="SAM" id="SignalP"/>
    </source>
</evidence>
<dbReference type="RefSeq" id="WP_072309493.1">
    <property type="nucleotide sequence ID" value="NZ_FMIQ01000059.1"/>
</dbReference>
<evidence type="ECO:0000256" key="1">
    <source>
        <dbReference type="ARBA" id="ARBA00022729"/>
    </source>
</evidence>
<feature type="signal peptide" evidence="2">
    <location>
        <begin position="1"/>
        <end position="23"/>
    </location>
</feature>
<proteinExistence type="predicted"/>